<dbReference type="SUPFAM" id="SSF109604">
    <property type="entry name" value="HD-domain/PDEase-like"/>
    <property type="match status" value="1"/>
</dbReference>
<organism evidence="2 3">
    <name type="scientific">Candidatus Magnetobacterium casense</name>
    <dbReference type="NCBI Taxonomy" id="1455061"/>
    <lineage>
        <taxon>Bacteria</taxon>
        <taxon>Pseudomonadati</taxon>
        <taxon>Nitrospirota</taxon>
        <taxon>Thermodesulfovibrionia</taxon>
        <taxon>Thermodesulfovibrionales</taxon>
        <taxon>Candidatus Magnetobacteriaceae</taxon>
        <taxon>Candidatus Magnetobacterium</taxon>
    </lineage>
</organism>
<dbReference type="InterPro" id="IPR037522">
    <property type="entry name" value="HD_GYP_dom"/>
</dbReference>
<dbReference type="NCBIfam" id="TIGR00277">
    <property type="entry name" value="HDIG"/>
    <property type="match status" value="1"/>
</dbReference>
<comment type="caution">
    <text evidence="2">The sequence shown here is derived from an EMBL/GenBank/DDBJ whole genome shotgun (WGS) entry which is preliminary data.</text>
</comment>
<feature type="domain" description="HD-GYP" evidence="1">
    <location>
        <begin position="28"/>
        <end position="136"/>
    </location>
</feature>
<protein>
    <submittedName>
        <fullName evidence="2">HD domain-containing protein</fullName>
    </submittedName>
</protein>
<dbReference type="InterPro" id="IPR006675">
    <property type="entry name" value="HDIG_dom"/>
</dbReference>
<dbReference type="CDD" id="cd00077">
    <property type="entry name" value="HDc"/>
    <property type="match status" value="1"/>
</dbReference>
<evidence type="ECO:0000313" key="2">
    <source>
        <dbReference type="EMBL" id="MBV6343040.1"/>
    </source>
</evidence>
<feature type="non-terminal residue" evidence="2">
    <location>
        <position position="136"/>
    </location>
</feature>
<dbReference type="Proteomes" id="UP001196980">
    <property type="component" value="Unassembled WGS sequence"/>
</dbReference>
<dbReference type="EMBL" id="JABXWD010000422">
    <property type="protein sequence ID" value="MBV6343040.1"/>
    <property type="molecule type" value="Genomic_DNA"/>
</dbReference>
<dbReference type="PANTHER" id="PTHR43155:SF2">
    <property type="entry name" value="CYCLIC DI-GMP PHOSPHODIESTERASE PA4108"/>
    <property type="match status" value="1"/>
</dbReference>
<dbReference type="Pfam" id="PF13487">
    <property type="entry name" value="HD_5"/>
    <property type="match status" value="1"/>
</dbReference>
<dbReference type="PROSITE" id="PS51832">
    <property type="entry name" value="HD_GYP"/>
    <property type="match status" value="1"/>
</dbReference>
<accession>A0ABS6S2G7</accession>
<name>A0ABS6S2G7_9BACT</name>
<gene>
    <name evidence="2" type="ORF">HWQ67_15780</name>
</gene>
<evidence type="ECO:0000259" key="1">
    <source>
        <dbReference type="PROSITE" id="PS51832"/>
    </source>
</evidence>
<proteinExistence type="predicted"/>
<keyword evidence="3" id="KW-1185">Reference proteome</keyword>
<dbReference type="PANTHER" id="PTHR43155">
    <property type="entry name" value="CYCLIC DI-GMP PHOSPHODIESTERASE PA4108-RELATED"/>
    <property type="match status" value="1"/>
</dbReference>
<sequence>MHRLYTVVASALRSYRDMVVLEVTVERLRKLTEAVTHAMAAAVEARDPYTAGHQRRVADLSCAIAHEMHLPQSQTECIKLAAIIHDIGKLTIPSEILSKPGRLKPHEFDLIKDHSQIGYDILKGIEFPYPVAQIIL</sequence>
<dbReference type="Gene3D" id="1.10.3210.10">
    <property type="entry name" value="Hypothetical protein af1432"/>
    <property type="match status" value="1"/>
</dbReference>
<reference evidence="2 3" key="1">
    <citation type="journal article" date="2020" name="J Geophys Res Biogeosci">
        <title>Magnetotaxis as an Adaptation to Enable Bacterial Shuttling of Microbial Sulfur and Sulfur Cycling Across Aquatic Oxic#Anoxic Interfaces.</title>
        <authorList>
            <person name="Li J."/>
            <person name="Liu P."/>
            <person name="Wang J."/>
            <person name="Roberts A.P."/>
            <person name="Pan Y."/>
        </authorList>
    </citation>
    <scope>NUCLEOTIDE SEQUENCE [LARGE SCALE GENOMIC DNA]</scope>
    <source>
        <strain evidence="2 3">MYR-1_YQ</strain>
    </source>
</reference>
<dbReference type="InterPro" id="IPR003607">
    <property type="entry name" value="HD/PDEase_dom"/>
</dbReference>
<evidence type="ECO:0000313" key="3">
    <source>
        <dbReference type="Proteomes" id="UP001196980"/>
    </source>
</evidence>